<feature type="region of interest" description="Disordered" evidence="6">
    <location>
        <begin position="96"/>
        <end position="118"/>
    </location>
</feature>
<evidence type="ECO:0000256" key="4">
    <source>
        <dbReference type="ARBA" id="ARBA00022990"/>
    </source>
</evidence>
<dbReference type="AlphaFoldDB" id="A0A077WZZ5"/>
<gene>
    <name evidence="8" type="ORF">LRAMOSA05354</name>
</gene>
<evidence type="ECO:0000256" key="6">
    <source>
        <dbReference type="SAM" id="MobiDB-lite"/>
    </source>
</evidence>
<accession>A0A077WZZ5</accession>
<keyword evidence="3" id="KW-0963">Cytoplasm</keyword>
<organism evidence="8">
    <name type="scientific">Lichtheimia ramosa</name>
    <dbReference type="NCBI Taxonomy" id="688394"/>
    <lineage>
        <taxon>Eukaryota</taxon>
        <taxon>Fungi</taxon>
        <taxon>Fungi incertae sedis</taxon>
        <taxon>Mucoromycota</taxon>
        <taxon>Mucoromycotina</taxon>
        <taxon>Mucoromycetes</taxon>
        <taxon>Mucorales</taxon>
        <taxon>Lichtheimiaceae</taxon>
        <taxon>Lichtheimia</taxon>
    </lineage>
</organism>
<name>A0A077WZZ5_9FUNG</name>
<dbReference type="InterPro" id="IPR038397">
    <property type="entry name" value="TBCC_N_sf"/>
</dbReference>
<keyword evidence="4" id="KW-0007">Acetylation</keyword>
<reference evidence="8" key="1">
    <citation type="journal article" date="2014" name="Genome Announc.">
        <title>De novo whole-genome sequence and genome annotation of Lichtheimia ramosa.</title>
        <authorList>
            <person name="Linde J."/>
            <person name="Schwartze V."/>
            <person name="Binder U."/>
            <person name="Lass-Florl C."/>
            <person name="Voigt K."/>
            <person name="Horn F."/>
        </authorList>
    </citation>
    <scope>NUCLEOTIDE SEQUENCE</scope>
    <source>
        <strain evidence="8">JMRC FSU:6197</strain>
    </source>
</reference>
<comment type="similarity">
    <text evidence="2">Belongs to the TBCC family.</text>
</comment>
<dbReference type="Pfam" id="PF16752">
    <property type="entry name" value="TBCC_N"/>
    <property type="match status" value="1"/>
</dbReference>
<feature type="compositionally biased region" description="Polar residues" evidence="6">
    <location>
        <begin position="107"/>
        <end position="118"/>
    </location>
</feature>
<dbReference type="GO" id="GO:0015631">
    <property type="term" value="F:tubulin binding"/>
    <property type="evidence" value="ECO:0007669"/>
    <property type="project" value="InterPro"/>
</dbReference>
<proteinExistence type="inferred from homology"/>
<dbReference type="InterPro" id="IPR027684">
    <property type="entry name" value="TBCC"/>
</dbReference>
<dbReference type="InterPro" id="IPR017901">
    <property type="entry name" value="C-CAP_CF_C-like"/>
</dbReference>
<dbReference type="Pfam" id="PF07986">
    <property type="entry name" value="TBCC"/>
    <property type="match status" value="1"/>
</dbReference>
<evidence type="ECO:0000256" key="3">
    <source>
        <dbReference type="ARBA" id="ARBA00022490"/>
    </source>
</evidence>
<protein>
    <recommendedName>
        <fullName evidence="7">C-CAP/cofactor C-like domain-containing protein</fullName>
    </recommendedName>
</protein>
<dbReference type="GO" id="GO:0005737">
    <property type="term" value="C:cytoplasm"/>
    <property type="evidence" value="ECO:0007669"/>
    <property type="project" value="UniProtKB-SubCell"/>
</dbReference>
<comment type="subcellular location">
    <subcellularLocation>
        <location evidence="1">Cytoplasm</location>
    </subcellularLocation>
</comment>
<evidence type="ECO:0000256" key="2">
    <source>
        <dbReference type="ARBA" id="ARBA00008848"/>
    </source>
</evidence>
<dbReference type="PANTHER" id="PTHR15139:SF0">
    <property type="entry name" value="TUBULIN-SPECIFIC CHAPERONE C"/>
    <property type="match status" value="1"/>
</dbReference>
<dbReference type="PROSITE" id="PS51329">
    <property type="entry name" value="C_CAP_COFACTOR_C"/>
    <property type="match status" value="1"/>
</dbReference>
<sequence length="309" mass="34715">MNQTATEASNDFWQEFKAERQSIEDQIQQLGTKPKNDLPECFDSILKRINQLEKLLTQALDFVPSYDERQYLEQLKALSASLESAKANLTPKAKFSFKSRKSKKESCNNPSVQHNNKPTETLLDTTALPTQKDNVLSFKDKTDTVIQVENPTTTAVNVLLSKLTRCVVLLRNLNISSLHVEDLKECLVVCGMIQGSVLIYGISSSVVAVGCHQFRMHNAQGVDVIYNVSSRPIIEDSSNIRVTEYSAISVETRNYFDNVDDFNWLKKQASPNWKVMDSSKSKQMNQQLSTISPENALSILSSLVSEINT</sequence>
<dbReference type="GO" id="GO:0007023">
    <property type="term" value="P:post-chaperonin tubulin folding pathway"/>
    <property type="evidence" value="ECO:0007669"/>
    <property type="project" value="InterPro"/>
</dbReference>
<evidence type="ECO:0000259" key="7">
    <source>
        <dbReference type="PROSITE" id="PS51329"/>
    </source>
</evidence>
<evidence type="ECO:0000313" key="8">
    <source>
        <dbReference type="EMBL" id="CDS13176.1"/>
    </source>
</evidence>
<dbReference type="Gene3D" id="2.160.20.70">
    <property type="match status" value="1"/>
</dbReference>
<dbReference type="InterPro" id="IPR031925">
    <property type="entry name" value="TBCC_N"/>
</dbReference>
<dbReference type="OrthoDB" id="194775at2759"/>
<comment type="subunit">
    <text evidence="5">Supercomplex made of cofactors A to E. Cofactors A and D function by capturing and stabilizing tubulin in a quasi-native conformation. Cofactor E binds to the cofactor D-tubulin complex; interaction with cofactor C then causes the release of tubulin polypeptides that are committed to the native state.</text>
</comment>
<evidence type="ECO:0000256" key="1">
    <source>
        <dbReference type="ARBA" id="ARBA00004496"/>
    </source>
</evidence>
<dbReference type="Gene3D" id="1.20.58.1250">
    <property type="entry name" value="Tubulin Binding Cofactor C, N-terminal domain"/>
    <property type="match status" value="1"/>
</dbReference>
<evidence type="ECO:0000256" key="5">
    <source>
        <dbReference type="ARBA" id="ARBA00026055"/>
    </source>
</evidence>
<dbReference type="PANTHER" id="PTHR15139">
    <property type="entry name" value="TUBULIN FOLDING COFACTOR C"/>
    <property type="match status" value="1"/>
</dbReference>
<dbReference type="GO" id="GO:0007021">
    <property type="term" value="P:tubulin complex assembly"/>
    <property type="evidence" value="ECO:0007669"/>
    <property type="project" value="TreeGrafter"/>
</dbReference>
<dbReference type="EMBL" id="LK023379">
    <property type="protein sequence ID" value="CDS13176.1"/>
    <property type="molecule type" value="Genomic_DNA"/>
</dbReference>
<feature type="domain" description="C-CAP/cofactor C-like" evidence="7">
    <location>
        <begin position="129"/>
        <end position="264"/>
    </location>
</feature>
<dbReference type="InterPro" id="IPR012945">
    <property type="entry name" value="Tubulin-bd_cofactor_C_dom"/>
</dbReference>
<dbReference type="InterPro" id="IPR016098">
    <property type="entry name" value="CAP/MinC_C"/>
</dbReference>